<reference evidence="4" key="1">
    <citation type="submission" date="2015-08" db="EMBL/GenBank/DDBJ databases">
        <authorList>
            <person name="Babu N.S."/>
            <person name="Beckwith C.J."/>
            <person name="Beseler K.G."/>
            <person name="Brison A."/>
            <person name="Carone J.V."/>
            <person name="Caskin T.P."/>
            <person name="Diamond M."/>
            <person name="Durham M.E."/>
            <person name="Foxe J.M."/>
            <person name="Go M."/>
            <person name="Henderson B.A."/>
            <person name="Jones I.B."/>
            <person name="McGettigan J.A."/>
            <person name="Micheletti S.J."/>
            <person name="Nasrallah M.E."/>
            <person name="Ortiz D."/>
            <person name="Piller C.R."/>
            <person name="Privatt S.R."/>
            <person name="Schneider S.L."/>
            <person name="Sharp S."/>
            <person name="Smith T.C."/>
            <person name="Stanton J.D."/>
            <person name="Ullery H.E."/>
            <person name="Wilson R.J."/>
            <person name="Serrano M.G."/>
            <person name="Buck G."/>
            <person name="Lee V."/>
            <person name="Wang Y."/>
            <person name="Carvalho R."/>
            <person name="Voegtly L."/>
            <person name="Shi R."/>
            <person name="Duckworth R."/>
            <person name="Johnson A."/>
            <person name="Loviza R."/>
            <person name="Walstead R."/>
            <person name="Shah Z."/>
            <person name="Kiflezghi M."/>
            <person name="Wade K."/>
            <person name="Ball S.L."/>
            <person name="Bradley K.W."/>
            <person name="Asai D.J."/>
            <person name="Bowman C.A."/>
            <person name="Russell D.A."/>
            <person name="Pope W.H."/>
            <person name="Jacobs-Sera D."/>
            <person name="Hendrix R.W."/>
            <person name="Hatfull G.F."/>
        </authorList>
    </citation>
    <scope>NUCLEOTIDE SEQUENCE</scope>
</reference>
<dbReference type="AlphaFoldDB" id="A0A2P2C0J7"/>
<protein>
    <submittedName>
        <fullName evidence="4">Putative Sugar ABC superfamily ATP binding cassette transporter, binding protein</fullName>
    </submittedName>
</protein>
<evidence type="ECO:0000313" key="4">
    <source>
        <dbReference type="EMBL" id="CUR55529.1"/>
    </source>
</evidence>
<dbReference type="InterPro" id="IPR050555">
    <property type="entry name" value="Bact_Solute-Bind_Prot2"/>
</dbReference>
<organism evidence="4">
    <name type="scientific">metagenome</name>
    <dbReference type="NCBI Taxonomy" id="256318"/>
    <lineage>
        <taxon>unclassified sequences</taxon>
        <taxon>metagenomes</taxon>
    </lineage>
</organism>
<sequence length="399" mass="40897">MSSLIKGPHARTSGRLRIVATAMLVISALAFAGCGDSSDGAEAPAAAPDSVDLETVQSAVESAYEGTYTSPPTTPTAPPADKSLWVISCGQIAVGCSTPSDAAAEAAEAIGWDVTVYDGKLGADNAYSTGVRQAVAAKADAIIIAAFDCAYAKAPLQEAKDAGILVVSLLAYDCDDPRVGGGDPLFTGSVIPNENETTVAEYSIAQGKMKADWVISQTGGKAVALSLNNTGVLLGQDIAKGFDDEIKACASCKLVSMPFTLDDIAGGALPGKVGQALLKDPDINAAMVPYDALMALGVAQAFVRSGKNDEVATIGGEGYKPNLDLIESNGGQDAAVYESTAWFGYAAVDSLIRLFNGEPLEPAGIGSQLVDADHVPPTDEQGIIAPVDFKAAYLEAWGK</sequence>
<feature type="domain" description="Periplasmic binding protein" evidence="3">
    <location>
        <begin position="100"/>
        <end position="358"/>
    </location>
</feature>
<dbReference type="InterPro" id="IPR025997">
    <property type="entry name" value="SBP_2_dom"/>
</dbReference>
<dbReference type="PANTHER" id="PTHR30036">
    <property type="entry name" value="D-XYLOSE-BINDING PERIPLASMIC PROTEIN"/>
    <property type="match status" value="1"/>
</dbReference>
<dbReference type="Pfam" id="PF13407">
    <property type="entry name" value="Peripla_BP_4"/>
    <property type="match status" value="1"/>
</dbReference>
<dbReference type="EMBL" id="CZKA01000020">
    <property type="protein sequence ID" value="CUR55529.1"/>
    <property type="molecule type" value="Genomic_DNA"/>
</dbReference>
<dbReference type="PANTHER" id="PTHR30036:SF7">
    <property type="entry name" value="ABC TRANSPORTER PERIPLASMIC-BINDING PROTEIN YPHF"/>
    <property type="match status" value="1"/>
</dbReference>
<comment type="subcellular location">
    <subcellularLocation>
        <location evidence="1">Cell envelope</location>
    </subcellularLocation>
</comment>
<accession>A0A2P2C0J7</accession>
<dbReference type="Gene3D" id="3.40.50.2300">
    <property type="match status" value="2"/>
</dbReference>
<gene>
    <name evidence="4" type="ORF">NOCA2270164</name>
</gene>
<comment type="similarity">
    <text evidence="2">Belongs to the bacterial solute-binding protein 2 family.</text>
</comment>
<dbReference type="PROSITE" id="PS51257">
    <property type="entry name" value="PROKAR_LIPOPROTEIN"/>
    <property type="match status" value="1"/>
</dbReference>
<evidence type="ECO:0000259" key="3">
    <source>
        <dbReference type="Pfam" id="PF13407"/>
    </source>
</evidence>
<dbReference type="GO" id="GO:0030246">
    <property type="term" value="F:carbohydrate binding"/>
    <property type="evidence" value="ECO:0007669"/>
    <property type="project" value="TreeGrafter"/>
</dbReference>
<name>A0A2P2C0J7_9ZZZZ</name>
<dbReference type="GO" id="GO:0030288">
    <property type="term" value="C:outer membrane-bounded periplasmic space"/>
    <property type="evidence" value="ECO:0007669"/>
    <property type="project" value="TreeGrafter"/>
</dbReference>
<dbReference type="SUPFAM" id="SSF53822">
    <property type="entry name" value="Periplasmic binding protein-like I"/>
    <property type="match status" value="1"/>
</dbReference>
<proteinExistence type="inferred from homology"/>
<evidence type="ECO:0000256" key="1">
    <source>
        <dbReference type="ARBA" id="ARBA00004196"/>
    </source>
</evidence>
<evidence type="ECO:0000256" key="2">
    <source>
        <dbReference type="ARBA" id="ARBA00007639"/>
    </source>
</evidence>
<dbReference type="InterPro" id="IPR028082">
    <property type="entry name" value="Peripla_BP_I"/>
</dbReference>